<dbReference type="AlphaFoldDB" id="A0A0H2SC85"/>
<organism evidence="1 2">
    <name type="scientific">Schizopora paradoxa</name>
    <dbReference type="NCBI Taxonomy" id="27342"/>
    <lineage>
        <taxon>Eukaryota</taxon>
        <taxon>Fungi</taxon>
        <taxon>Dikarya</taxon>
        <taxon>Basidiomycota</taxon>
        <taxon>Agaricomycotina</taxon>
        <taxon>Agaricomycetes</taxon>
        <taxon>Hymenochaetales</taxon>
        <taxon>Schizoporaceae</taxon>
        <taxon>Schizopora</taxon>
    </lineage>
</organism>
<proteinExistence type="predicted"/>
<dbReference type="SUPFAM" id="SSF52047">
    <property type="entry name" value="RNI-like"/>
    <property type="match status" value="1"/>
</dbReference>
<dbReference type="Gene3D" id="1.20.1280.50">
    <property type="match status" value="1"/>
</dbReference>
<sequence length="580" mass="65919">MGTARGARLGHGAMDMLKRIILRARRCDGYLDEEDFWYRTPQGFFAPWLLASKSPNSTSKYPWDHEWESLQTSLDALEKLQRHVQHGLGILSRHREQKPRCHILNLPDEVLASIFKFASVTEHTLFETGPSDFDSNLLASSALPISLSSTCRQFRRIALDCSALWTTWHNTDVLGSRKFGERRGTKPLTVYIDTYHPNRRFSKKPILTIDDIIASVDIDIQVAHCLLQTPGDIQTLVVERGGSSQDLAEMNQSNTELKGAYQVESYPLLEELTVIYKDYMQEGPRQFFEDWVMPRLRQVSILNFVPVDKSLIAIGTSLTSLQLVFTKRINAELDESNVSLPDLIRFINRHQSLVELAIRTDIGAFQDTSPPTPPTIIPSIKSFHLHVGGRHVKYTSKYLLQPLQMPSLHTFLLTVECNFEDLSQIASSILPVISTSSSEIQDFKLRLANASRGYADLSTIIDELRSLRSLSISVPNDAEYRCFINMDERLLAVLNDNNIPESSTLPLPLLERIRLHGNAFNPTFLQRLLDGLAAKDPKHLNQIKEVVLRNCSCFDETLEGIYKIIPRDRVIWLDDEYSTV</sequence>
<gene>
    <name evidence="1" type="ORF">SCHPADRAFT_309148</name>
</gene>
<name>A0A0H2SC85_9AGAM</name>
<dbReference type="InParanoid" id="A0A0H2SC85"/>
<reference evidence="1 2" key="1">
    <citation type="submission" date="2015-04" db="EMBL/GenBank/DDBJ databases">
        <title>Complete genome sequence of Schizopora paradoxa KUC8140, a cosmopolitan wood degrader in East Asia.</title>
        <authorList>
            <consortium name="DOE Joint Genome Institute"/>
            <person name="Min B."/>
            <person name="Park H."/>
            <person name="Jang Y."/>
            <person name="Kim J.-J."/>
            <person name="Kim K.H."/>
            <person name="Pangilinan J."/>
            <person name="Lipzen A."/>
            <person name="Riley R."/>
            <person name="Grigoriev I.V."/>
            <person name="Spatafora J.W."/>
            <person name="Choi I.-G."/>
        </authorList>
    </citation>
    <scope>NUCLEOTIDE SEQUENCE [LARGE SCALE GENOMIC DNA]</scope>
    <source>
        <strain evidence="1 2">KUC8140</strain>
    </source>
</reference>
<dbReference type="InterPro" id="IPR032675">
    <property type="entry name" value="LRR_dom_sf"/>
</dbReference>
<keyword evidence="2" id="KW-1185">Reference proteome</keyword>
<evidence type="ECO:0000313" key="2">
    <source>
        <dbReference type="Proteomes" id="UP000053477"/>
    </source>
</evidence>
<dbReference type="EMBL" id="KQ085942">
    <property type="protein sequence ID" value="KLO14546.1"/>
    <property type="molecule type" value="Genomic_DNA"/>
</dbReference>
<protein>
    <submittedName>
        <fullName evidence="1">Uncharacterized protein</fullName>
    </submittedName>
</protein>
<dbReference type="Gene3D" id="3.80.10.10">
    <property type="entry name" value="Ribonuclease Inhibitor"/>
    <property type="match status" value="1"/>
</dbReference>
<evidence type="ECO:0000313" key="1">
    <source>
        <dbReference type="EMBL" id="KLO14546.1"/>
    </source>
</evidence>
<accession>A0A0H2SC85</accession>
<dbReference type="Proteomes" id="UP000053477">
    <property type="component" value="Unassembled WGS sequence"/>
</dbReference>